<keyword evidence="1" id="KW-0285">Flavoprotein</keyword>
<dbReference type="OrthoDB" id="5736081at2"/>
<proteinExistence type="predicted"/>
<name>A0A1M5JYN4_9GAMM</name>
<dbReference type="GO" id="GO:0016491">
    <property type="term" value="F:oxidoreductase activity"/>
    <property type="evidence" value="ECO:0007669"/>
    <property type="project" value="InterPro"/>
</dbReference>
<dbReference type="EMBL" id="FQWZ01000001">
    <property type="protein sequence ID" value="SHG45707.1"/>
    <property type="molecule type" value="Genomic_DNA"/>
</dbReference>
<dbReference type="STRING" id="490188.SAMN04488068_0275"/>
<dbReference type="PROSITE" id="PS50902">
    <property type="entry name" value="FLAVODOXIN_LIKE"/>
    <property type="match status" value="1"/>
</dbReference>
<dbReference type="InterPro" id="IPR008254">
    <property type="entry name" value="Flavodoxin/NO_synth"/>
</dbReference>
<dbReference type="Gene3D" id="3.40.50.360">
    <property type="match status" value="1"/>
</dbReference>
<organism evidence="4 5">
    <name type="scientific">Hydrocarboniphaga daqingensis</name>
    <dbReference type="NCBI Taxonomy" id="490188"/>
    <lineage>
        <taxon>Bacteria</taxon>
        <taxon>Pseudomonadati</taxon>
        <taxon>Pseudomonadota</taxon>
        <taxon>Gammaproteobacteria</taxon>
        <taxon>Nevskiales</taxon>
        <taxon>Nevskiaceae</taxon>
        <taxon>Hydrocarboniphaga</taxon>
    </lineage>
</organism>
<dbReference type="InterPro" id="IPR005025">
    <property type="entry name" value="FMN_Rdtase-like_dom"/>
</dbReference>
<reference evidence="4 5" key="1">
    <citation type="submission" date="2016-11" db="EMBL/GenBank/DDBJ databases">
        <authorList>
            <person name="Jaros S."/>
            <person name="Januszkiewicz K."/>
            <person name="Wedrychowicz H."/>
        </authorList>
    </citation>
    <scope>NUCLEOTIDE SEQUENCE [LARGE SCALE GENOMIC DNA]</scope>
    <source>
        <strain evidence="4 5">CGMCC 1.7049</strain>
    </source>
</reference>
<dbReference type="AlphaFoldDB" id="A0A1M5JYN4"/>
<evidence type="ECO:0000313" key="5">
    <source>
        <dbReference type="Proteomes" id="UP000199758"/>
    </source>
</evidence>
<dbReference type="RefSeq" id="WP_072892928.1">
    <property type="nucleotide sequence ID" value="NZ_FQWZ01000001.1"/>
</dbReference>
<sequence length="152" mass="15841">MKRLLVVYASQTGRTRRLVDAAMAGAREGADDVRTDLLHGLDAGVDELMACDGLLIATPENFGYMSGAIKDFLDRTYYPCEGLRLGLPYAVIVSAGNDGSGAVRSIERIATGFGWKAAAEPLIVVGDPGTDAISRAVVIGQTLAAGLSLGVL</sequence>
<feature type="domain" description="Flavodoxin-like" evidence="3">
    <location>
        <begin position="4"/>
        <end position="152"/>
    </location>
</feature>
<dbReference type="Proteomes" id="UP000199758">
    <property type="component" value="Unassembled WGS sequence"/>
</dbReference>
<evidence type="ECO:0000256" key="2">
    <source>
        <dbReference type="ARBA" id="ARBA00022643"/>
    </source>
</evidence>
<dbReference type="SUPFAM" id="SSF52218">
    <property type="entry name" value="Flavoproteins"/>
    <property type="match status" value="1"/>
</dbReference>
<accession>A0A1M5JYN4</accession>
<evidence type="ECO:0000313" key="4">
    <source>
        <dbReference type="EMBL" id="SHG45707.1"/>
    </source>
</evidence>
<dbReference type="Pfam" id="PF03358">
    <property type="entry name" value="FMN_red"/>
    <property type="match status" value="1"/>
</dbReference>
<evidence type="ECO:0000259" key="3">
    <source>
        <dbReference type="PROSITE" id="PS50902"/>
    </source>
</evidence>
<dbReference type="GO" id="GO:0010181">
    <property type="term" value="F:FMN binding"/>
    <property type="evidence" value="ECO:0007669"/>
    <property type="project" value="InterPro"/>
</dbReference>
<keyword evidence="2" id="KW-0288">FMN</keyword>
<evidence type="ECO:0000256" key="1">
    <source>
        <dbReference type="ARBA" id="ARBA00022630"/>
    </source>
</evidence>
<protein>
    <submittedName>
        <fullName evidence="4">Multimeric flavodoxin WrbA</fullName>
    </submittedName>
</protein>
<gene>
    <name evidence="4" type="ORF">SAMN04488068_0275</name>
</gene>
<keyword evidence="5" id="KW-1185">Reference proteome</keyword>
<dbReference type="InterPro" id="IPR029039">
    <property type="entry name" value="Flavoprotein-like_sf"/>
</dbReference>